<reference evidence="1" key="1">
    <citation type="submission" date="2016-07" db="EMBL/GenBank/DDBJ databases">
        <title>De novo transcriptome assembly of four accessions of the metal hyperaccumulator plant Noccaea caerulescens.</title>
        <authorList>
            <person name="Blande D."/>
            <person name="Halimaa P."/>
            <person name="Tervahauta A.I."/>
            <person name="Aarts M.G."/>
            <person name="Karenlampi S.O."/>
        </authorList>
    </citation>
    <scope>NUCLEOTIDE SEQUENCE</scope>
</reference>
<name>A0A1J3CD33_NOCCA</name>
<gene>
    <name evidence="1" type="ORF">GA_TR19230_c4_g1_i1_g.61640</name>
</gene>
<sequence length="88" mass="10299">MYHFLINGCPVLEELSLHYHEDLNPRTGVVVSCVLQIYHYFPSHRKAHDDVLFDTPNLVYLDYSSYVADKYEVYLGSLVEARLIMMVM</sequence>
<organism evidence="1">
    <name type="scientific">Noccaea caerulescens</name>
    <name type="common">Alpine penny-cress</name>
    <name type="synonym">Thlaspi caerulescens</name>
    <dbReference type="NCBI Taxonomy" id="107243"/>
    <lineage>
        <taxon>Eukaryota</taxon>
        <taxon>Viridiplantae</taxon>
        <taxon>Streptophyta</taxon>
        <taxon>Embryophyta</taxon>
        <taxon>Tracheophyta</taxon>
        <taxon>Spermatophyta</taxon>
        <taxon>Magnoliopsida</taxon>
        <taxon>eudicotyledons</taxon>
        <taxon>Gunneridae</taxon>
        <taxon>Pentapetalae</taxon>
        <taxon>rosids</taxon>
        <taxon>malvids</taxon>
        <taxon>Brassicales</taxon>
        <taxon>Brassicaceae</taxon>
        <taxon>Coluteocarpeae</taxon>
        <taxon>Noccaea</taxon>
    </lineage>
</organism>
<protein>
    <submittedName>
        <fullName evidence="1">F-box/LRR-repeat protein</fullName>
    </submittedName>
</protein>
<dbReference type="InterPro" id="IPR055294">
    <property type="entry name" value="FBL60-like"/>
</dbReference>
<evidence type="ECO:0000313" key="1">
    <source>
        <dbReference type="EMBL" id="JAU04486.1"/>
    </source>
</evidence>
<dbReference type="AlphaFoldDB" id="A0A1J3CD33"/>
<accession>A0A1J3CD33</accession>
<proteinExistence type="predicted"/>
<dbReference type="PANTHER" id="PTHR31293">
    <property type="entry name" value="RNI-LIKE SUPERFAMILY PROTEIN"/>
    <property type="match status" value="1"/>
</dbReference>
<dbReference type="EMBL" id="GEVI01027834">
    <property type="protein sequence ID" value="JAU04486.1"/>
    <property type="molecule type" value="Transcribed_RNA"/>
</dbReference>
<dbReference type="PANTHER" id="PTHR31293:SF23">
    <property type="entry name" value="F-BOX DOMAIN-CONTAINING PROTEIN"/>
    <property type="match status" value="1"/>
</dbReference>